<keyword evidence="1" id="KW-0472">Membrane</keyword>
<protein>
    <submittedName>
        <fullName evidence="2">Secreted protein</fullName>
    </submittedName>
</protein>
<keyword evidence="1" id="KW-1133">Transmembrane helix</keyword>
<keyword evidence="1" id="KW-0812">Transmembrane</keyword>
<gene>
    <name evidence="2" type="ORF">LEA_20530</name>
</gene>
<feature type="transmembrane region" description="Helical" evidence="1">
    <location>
        <begin position="7"/>
        <end position="28"/>
    </location>
</feature>
<reference evidence="2" key="1">
    <citation type="journal article" date="2013" name="Environ. Microbiol.">
        <title>Microbiota from the distal guts of lean and obese adolescents exhibit partial functional redundancy besides clear differences in community structure.</title>
        <authorList>
            <person name="Ferrer M."/>
            <person name="Ruiz A."/>
            <person name="Lanza F."/>
            <person name="Haange S.B."/>
            <person name="Oberbach A."/>
            <person name="Till H."/>
            <person name="Bargiela R."/>
            <person name="Campoy C."/>
            <person name="Segura M.T."/>
            <person name="Richter M."/>
            <person name="von Bergen M."/>
            <person name="Seifert J."/>
            <person name="Suarez A."/>
        </authorList>
    </citation>
    <scope>NUCLEOTIDE SEQUENCE</scope>
</reference>
<name>K1RT74_9ZZZZ</name>
<comment type="caution">
    <text evidence="2">The sequence shown here is derived from an EMBL/GenBank/DDBJ whole genome shotgun (WGS) entry which is preliminary data.</text>
</comment>
<accession>K1RT74</accession>
<evidence type="ECO:0000313" key="2">
    <source>
        <dbReference type="EMBL" id="EKC44710.1"/>
    </source>
</evidence>
<proteinExistence type="predicted"/>
<sequence>RDNIKNALAVMTMAISILMIAVIALTFTETGSTYQYML</sequence>
<dbReference type="EMBL" id="AJWY01014109">
    <property type="protein sequence ID" value="EKC44710.1"/>
    <property type="molecule type" value="Genomic_DNA"/>
</dbReference>
<feature type="non-terminal residue" evidence="2">
    <location>
        <position position="1"/>
    </location>
</feature>
<dbReference type="AlphaFoldDB" id="K1RT74"/>
<evidence type="ECO:0000256" key="1">
    <source>
        <dbReference type="SAM" id="Phobius"/>
    </source>
</evidence>
<organism evidence="2">
    <name type="scientific">human gut metagenome</name>
    <dbReference type="NCBI Taxonomy" id="408170"/>
    <lineage>
        <taxon>unclassified sequences</taxon>
        <taxon>metagenomes</taxon>
        <taxon>organismal metagenomes</taxon>
    </lineage>
</organism>